<dbReference type="InterPro" id="IPR029060">
    <property type="entry name" value="PIN-like_dom_sf"/>
</dbReference>
<evidence type="ECO:0000313" key="1">
    <source>
        <dbReference type="EMBL" id="MYM94848.1"/>
    </source>
</evidence>
<gene>
    <name evidence="1" type="ORF">GTP90_13330</name>
</gene>
<protein>
    <submittedName>
        <fullName evidence="1">DUF3368 domain-containing protein</fullName>
    </submittedName>
</protein>
<reference evidence="1" key="1">
    <citation type="submission" date="2019-12" db="EMBL/GenBank/DDBJ databases">
        <title>Novel species isolated from a subtropical stream in China.</title>
        <authorList>
            <person name="Lu H."/>
        </authorList>
    </citation>
    <scope>NUCLEOTIDE SEQUENCE [LARGE SCALE GENOMIC DNA]</scope>
    <source>
        <strain evidence="1">FT81W</strain>
    </source>
</reference>
<dbReference type="RefSeq" id="WP_161084001.1">
    <property type="nucleotide sequence ID" value="NZ_WWCX01000018.1"/>
</dbReference>
<organism evidence="1 2">
    <name type="scientific">Duganella vulcania</name>
    <dbReference type="NCBI Taxonomy" id="2692166"/>
    <lineage>
        <taxon>Bacteria</taxon>
        <taxon>Pseudomonadati</taxon>
        <taxon>Pseudomonadota</taxon>
        <taxon>Betaproteobacteria</taxon>
        <taxon>Burkholderiales</taxon>
        <taxon>Oxalobacteraceae</taxon>
        <taxon>Telluria group</taxon>
        <taxon>Duganella</taxon>
    </lineage>
</organism>
<dbReference type="AlphaFoldDB" id="A0A845GNV8"/>
<proteinExistence type="predicted"/>
<dbReference type="SUPFAM" id="SSF88723">
    <property type="entry name" value="PIN domain-like"/>
    <property type="match status" value="1"/>
</dbReference>
<dbReference type="EMBL" id="WWCX01000018">
    <property type="protein sequence ID" value="MYM94848.1"/>
    <property type="molecule type" value="Genomic_DNA"/>
</dbReference>
<sequence>MLLLISDTVRRYPRPGRNDLLELALAAAEACPLLTGDKDLRAAAEAEGVEVCGTLWLVTEMVRAGKISTMVARAAYQRMRDSGRRLPWDQAELLLAGLDPPRP</sequence>
<evidence type="ECO:0000313" key="2">
    <source>
        <dbReference type="Proteomes" id="UP000447355"/>
    </source>
</evidence>
<dbReference type="Pfam" id="PF11848">
    <property type="entry name" value="DUF3368"/>
    <property type="match status" value="1"/>
</dbReference>
<comment type="caution">
    <text evidence="1">The sequence shown here is derived from an EMBL/GenBank/DDBJ whole genome shotgun (WGS) entry which is preliminary data.</text>
</comment>
<dbReference type="Proteomes" id="UP000447355">
    <property type="component" value="Unassembled WGS sequence"/>
</dbReference>
<accession>A0A845GNV8</accession>
<dbReference type="InterPro" id="IPR021799">
    <property type="entry name" value="PIN-like_prokaryotic"/>
</dbReference>
<name>A0A845GNV8_9BURK</name>